<feature type="chain" id="PRO_5032525623" evidence="1">
    <location>
        <begin position="17"/>
        <end position="79"/>
    </location>
</feature>
<proteinExistence type="predicted"/>
<evidence type="ECO:0000313" key="2">
    <source>
        <dbReference type="EMBL" id="VDI19810.1"/>
    </source>
</evidence>
<gene>
    <name evidence="2" type="ORF">MGAL_10B003596</name>
</gene>
<reference evidence="2" key="1">
    <citation type="submission" date="2018-11" db="EMBL/GenBank/DDBJ databases">
        <authorList>
            <person name="Alioto T."/>
            <person name="Alioto T."/>
        </authorList>
    </citation>
    <scope>NUCLEOTIDE SEQUENCE</scope>
</reference>
<sequence length="79" mass="8675">MKFVILCMSLCVAVMGEQCRQTNDCRVTMCATNANLVCLHGECTCTTTSGATCTTADECRHDCHDRNAHCVDGRCHCRN</sequence>
<dbReference type="AlphaFoldDB" id="A0A8B6DIZ6"/>
<dbReference type="Proteomes" id="UP000596742">
    <property type="component" value="Unassembled WGS sequence"/>
</dbReference>
<dbReference type="OrthoDB" id="10428424at2759"/>
<keyword evidence="1" id="KW-0732">Signal</keyword>
<protein>
    <submittedName>
        <fullName evidence="2">Uncharacterized protein</fullName>
    </submittedName>
</protein>
<comment type="caution">
    <text evidence="2">The sequence shown here is derived from an EMBL/GenBank/DDBJ whole genome shotgun (WGS) entry which is preliminary data.</text>
</comment>
<evidence type="ECO:0000313" key="3">
    <source>
        <dbReference type="Proteomes" id="UP000596742"/>
    </source>
</evidence>
<evidence type="ECO:0000256" key="1">
    <source>
        <dbReference type="SAM" id="SignalP"/>
    </source>
</evidence>
<accession>A0A8B6DIZ6</accession>
<feature type="signal peptide" evidence="1">
    <location>
        <begin position="1"/>
        <end position="16"/>
    </location>
</feature>
<name>A0A8B6DIZ6_MYTGA</name>
<keyword evidence="3" id="KW-1185">Reference proteome</keyword>
<organism evidence="2 3">
    <name type="scientific">Mytilus galloprovincialis</name>
    <name type="common">Mediterranean mussel</name>
    <dbReference type="NCBI Taxonomy" id="29158"/>
    <lineage>
        <taxon>Eukaryota</taxon>
        <taxon>Metazoa</taxon>
        <taxon>Spiralia</taxon>
        <taxon>Lophotrochozoa</taxon>
        <taxon>Mollusca</taxon>
        <taxon>Bivalvia</taxon>
        <taxon>Autobranchia</taxon>
        <taxon>Pteriomorphia</taxon>
        <taxon>Mytilida</taxon>
        <taxon>Mytiloidea</taxon>
        <taxon>Mytilidae</taxon>
        <taxon>Mytilinae</taxon>
        <taxon>Mytilus</taxon>
    </lineage>
</organism>
<dbReference type="EMBL" id="UYJE01003500">
    <property type="protein sequence ID" value="VDI19810.1"/>
    <property type="molecule type" value="Genomic_DNA"/>
</dbReference>